<evidence type="ECO:0000256" key="2">
    <source>
        <dbReference type="ARBA" id="ARBA00022741"/>
    </source>
</evidence>
<evidence type="ECO:0000313" key="6">
    <source>
        <dbReference type="Proteomes" id="UP001197609"/>
    </source>
</evidence>
<dbReference type="InterPro" id="IPR013221">
    <property type="entry name" value="Mur_ligase_cen"/>
</dbReference>
<dbReference type="Gene3D" id="3.40.1190.10">
    <property type="entry name" value="Mur-like, catalytic domain"/>
    <property type="match status" value="1"/>
</dbReference>
<dbReference type="InterPro" id="IPR018109">
    <property type="entry name" value="Folylpolyglutamate_synth_CS"/>
</dbReference>
<organism evidence="5 6">
    <name type="scientific">Candidatus Methylomirabilis tolerans</name>
    <dbReference type="NCBI Taxonomy" id="3123416"/>
    <lineage>
        <taxon>Bacteria</taxon>
        <taxon>Candidatus Methylomirabilota</taxon>
        <taxon>Candidatus Methylomirabilia</taxon>
        <taxon>Candidatus Methylomirabilales</taxon>
        <taxon>Candidatus Methylomirabilaceae</taxon>
        <taxon>Candidatus Methylomirabilis</taxon>
    </lineage>
</organism>
<evidence type="ECO:0000256" key="3">
    <source>
        <dbReference type="ARBA" id="ARBA00022840"/>
    </source>
</evidence>
<evidence type="ECO:0000259" key="4">
    <source>
        <dbReference type="Pfam" id="PF08245"/>
    </source>
</evidence>
<keyword evidence="2" id="KW-0547">Nucleotide-binding</keyword>
<dbReference type="EMBL" id="JAIOIU010000013">
    <property type="protein sequence ID" value="MBZ0158713.1"/>
    <property type="molecule type" value="Genomic_DNA"/>
</dbReference>
<gene>
    <name evidence="5" type="ORF">K8G79_00955</name>
</gene>
<evidence type="ECO:0000313" key="5">
    <source>
        <dbReference type="EMBL" id="MBZ0158713.1"/>
    </source>
</evidence>
<keyword evidence="3" id="KW-0067">ATP-binding</keyword>
<dbReference type="SUPFAM" id="SSF53623">
    <property type="entry name" value="MurD-like peptide ligases, catalytic domain"/>
    <property type="match status" value="1"/>
</dbReference>
<dbReference type="PANTHER" id="PTHR23135">
    <property type="entry name" value="MUR LIGASE FAMILY MEMBER"/>
    <property type="match status" value="1"/>
</dbReference>
<reference evidence="5 6" key="1">
    <citation type="journal article" date="2021" name="bioRxiv">
        <title>Unraveling nitrogen, sulfur and carbon metabolic pathways and microbial community transcriptional responses to substrate deprivation and toxicity stresses in a bioreactor mimicking anoxic brackish coastal sediment conditions.</title>
        <authorList>
            <person name="Martins P.D."/>
            <person name="Echeveste M.J."/>
            <person name="Arshad A."/>
            <person name="Kurth J."/>
            <person name="Ouboter H."/>
            <person name="Jetten M.S.M."/>
            <person name="Welte C.U."/>
        </authorList>
    </citation>
    <scope>NUCLEOTIDE SEQUENCE [LARGE SCALE GENOMIC DNA]</scope>
    <source>
        <strain evidence="5">MAG_38</strain>
    </source>
</reference>
<dbReference type="AlphaFoldDB" id="A0AAJ1EHW6"/>
<accession>A0AAJ1EHW6</accession>
<dbReference type="PROSITE" id="PS01011">
    <property type="entry name" value="FOLYLPOLYGLU_SYNT_1"/>
    <property type="match status" value="1"/>
</dbReference>
<dbReference type="PANTHER" id="PTHR23135:SF18">
    <property type="entry name" value="CYANOPHYCIN SYNTHETASE"/>
    <property type="match status" value="1"/>
</dbReference>
<comment type="caution">
    <text evidence="5">The sequence shown here is derived from an EMBL/GenBank/DDBJ whole genome shotgun (WGS) entry which is preliminary data.</text>
</comment>
<dbReference type="Pfam" id="PF08245">
    <property type="entry name" value="Mur_ligase_M"/>
    <property type="match status" value="1"/>
</dbReference>
<dbReference type="GO" id="GO:0005524">
    <property type="term" value="F:ATP binding"/>
    <property type="evidence" value="ECO:0007669"/>
    <property type="project" value="UniProtKB-KW"/>
</dbReference>
<dbReference type="InterPro" id="IPR036565">
    <property type="entry name" value="Mur-like_cat_sf"/>
</dbReference>
<evidence type="ECO:0000256" key="1">
    <source>
        <dbReference type="ARBA" id="ARBA00022598"/>
    </source>
</evidence>
<keyword evidence="1" id="KW-0436">Ligase</keyword>
<protein>
    <recommendedName>
        <fullName evidence="4">Mur ligase central domain-containing protein</fullName>
    </recommendedName>
</protein>
<dbReference type="GO" id="GO:0004326">
    <property type="term" value="F:tetrahydrofolylpolyglutamate synthase activity"/>
    <property type="evidence" value="ECO:0007669"/>
    <property type="project" value="InterPro"/>
</dbReference>
<name>A0AAJ1EHW6_9BACT</name>
<feature type="domain" description="Mur ligase central" evidence="4">
    <location>
        <begin position="42"/>
        <end position="246"/>
    </location>
</feature>
<sequence length="438" mass="49059">MNRQFSLRYRLRRWWFAKKYRWEARCVVRLAVWLRGVPVVAVTGTNGKTTTVHLIDRMLREAGYHVGSCTTYGVYHDGVRVAEGDKAGHMGIWRALHCRGLQVIVAEVGRGGMLQYGTGFSQCHVGVVTNVLADHLGLDGVWTVDEMAAAKAEIVRRTDPAGAVALNADDPRVAAMAQRTAARPVWFTIEGREREFDHGWFLRDGALWRKDGAGEERLLTAVEMPMTHGGHQRYNIANALAALAAVEAMGNRFAVPRAAQCAVLREYERDHRVYPPGRFILARFRGHYVLLLHIKNPDAYRVEAPFIRRVQAALGCRYLIGATTSIGNRLEEYHRAESEELARLCDGVFLRPPVDKYLRGLPAEELLRRLSVALKPGQLLSTDPLPAEMMLERARELFGHSFILMYCRTHADPAFNLETFLREAEVLPLPAAALAGAA</sequence>
<proteinExistence type="predicted"/>
<dbReference type="Proteomes" id="UP001197609">
    <property type="component" value="Unassembled WGS sequence"/>
</dbReference>